<dbReference type="Pfam" id="PF06279">
    <property type="entry name" value="DUF1033"/>
    <property type="match status" value="1"/>
</dbReference>
<comment type="caution">
    <text evidence="1">The sequence shown here is derived from an EMBL/GenBank/DDBJ whole genome shotgun (WGS) entry which is preliminary data.</text>
</comment>
<evidence type="ECO:0000313" key="2">
    <source>
        <dbReference type="Proteomes" id="UP000295280"/>
    </source>
</evidence>
<name>A0A9Q8FRF6_9STAP</name>
<reference evidence="1 2" key="1">
    <citation type="submission" date="2019-01" db="EMBL/GenBank/DDBJ databases">
        <title>Draft genome sequences of the type strains of six Macrococcus species.</title>
        <authorList>
            <person name="Mazhar S."/>
            <person name="Altermann E."/>
            <person name="Hill C."/>
            <person name="Mcauliffe O."/>
        </authorList>
    </citation>
    <scope>NUCLEOTIDE SEQUENCE [LARGE SCALE GENOMIC DNA]</scope>
    <source>
        <strain evidence="1 2">ATCC 51828</strain>
    </source>
</reference>
<dbReference type="AlphaFoldDB" id="A0A9Q8FRF6"/>
<organism evidence="1 2">
    <name type="scientific">Macrococcus carouselicus</name>
    <dbReference type="NCBI Taxonomy" id="69969"/>
    <lineage>
        <taxon>Bacteria</taxon>
        <taxon>Bacillati</taxon>
        <taxon>Bacillota</taxon>
        <taxon>Bacilli</taxon>
        <taxon>Bacillales</taxon>
        <taxon>Staphylococcaceae</taxon>
        <taxon>Macrococcus</taxon>
    </lineage>
</organism>
<dbReference type="Proteomes" id="UP000295280">
    <property type="component" value="Unassembled WGS sequence"/>
</dbReference>
<dbReference type="EMBL" id="SCWD01000001">
    <property type="protein sequence ID" value="TDM04733.1"/>
    <property type="molecule type" value="Genomic_DNA"/>
</dbReference>
<accession>A0A9Q8FRF6</accession>
<sequence length="101" mass="12529">MWDVIIIRADYEGWWLFDDWHDHIIHKESYHDYESFKQAYQYTLAEMKKRFSNERIGKYGIYAFHNNCELEYCEECEEDMQIFYSLIALKDGEIYYKQVNL</sequence>
<protein>
    <submittedName>
        <fullName evidence="1">DUF1033 family protein</fullName>
    </submittedName>
</protein>
<dbReference type="OrthoDB" id="2389779at2"/>
<dbReference type="InterPro" id="IPR010434">
    <property type="entry name" value="DUF1033"/>
</dbReference>
<gene>
    <name evidence="1" type="ORF">ERX40_03325</name>
</gene>
<evidence type="ECO:0000313" key="1">
    <source>
        <dbReference type="EMBL" id="TDM04733.1"/>
    </source>
</evidence>
<proteinExistence type="predicted"/>
<dbReference type="RefSeq" id="WP_133417072.1">
    <property type="nucleotide sequence ID" value="NZ_SCWD01000001.1"/>
</dbReference>
<keyword evidence="2" id="KW-1185">Reference proteome</keyword>